<sequence length="325" mass="37402">MAFNHMFGGFADDFFDDSPAGMVTIHTGRTHFVADYNCLIQYFPMLDNELLSGCIYTAELAARIHISLQSMGIRYVAIHKAIRFLFGLCKPHGQIFQYGFGPALTNHLGNMLYRDINYPPHHGGLRTSRSHFLVLAFFAKETCSSVLAHGLIDFFYTHRRSIMRGDTGEVDEYLHQWAIAIHDLEHLISPEEHDDCIRYLAKRRDSMMMGYHNSGFRHNRGDVIMQLLRELLGGSGRGRHHNRDLRLYDMPRAITVPRMNHHNHPRLITPRFIPAQDPMMLVPHAPALMPPMGQFQGPEDEIESLQWRQDQLEQEVQSLKWGLVG</sequence>
<keyword evidence="2" id="KW-1185">Reference proteome</keyword>
<accession>A0A7C8MAM2</accession>
<dbReference type="EMBL" id="JAADJZ010000013">
    <property type="protein sequence ID" value="KAF2870563.1"/>
    <property type="molecule type" value="Genomic_DNA"/>
</dbReference>
<evidence type="ECO:0000313" key="1">
    <source>
        <dbReference type="EMBL" id="KAF2870563.1"/>
    </source>
</evidence>
<name>A0A7C8MAM2_9PLEO</name>
<dbReference type="Proteomes" id="UP000481861">
    <property type="component" value="Unassembled WGS sequence"/>
</dbReference>
<comment type="caution">
    <text evidence="1">The sequence shown here is derived from an EMBL/GenBank/DDBJ whole genome shotgun (WGS) entry which is preliminary data.</text>
</comment>
<protein>
    <submittedName>
        <fullName evidence="1">Uncharacterized protein</fullName>
    </submittedName>
</protein>
<reference evidence="1 2" key="1">
    <citation type="submission" date="2020-01" db="EMBL/GenBank/DDBJ databases">
        <authorList>
            <consortium name="DOE Joint Genome Institute"/>
            <person name="Haridas S."/>
            <person name="Albert R."/>
            <person name="Binder M."/>
            <person name="Bloem J."/>
            <person name="Labutti K."/>
            <person name="Salamov A."/>
            <person name="Andreopoulos B."/>
            <person name="Baker S.E."/>
            <person name="Barry K."/>
            <person name="Bills G."/>
            <person name="Bluhm B.H."/>
            <person name="Cannon C."/>
            <person name="Castanera R."/>
            <person name="Culley D.E."/>
            <person name="Daum C."/>
            <person name="Ezra D."/>
            <person name="Gonzalez J.B."/>
            <person name="Henrissat B."/>
            <person name="Kuo A."/>
            <person name="Liang C."/>
            <person name="Lipzen A."/>
            <person name="Lutzoni F."/>
            <person name="Magnuson J."/>
            <person name="Mondo S."/>
            <person name="Nolan M."/>
            <person name="Ohm R."/>
            <person name="Pangilinan J."/>
            <person name="Park H.-J.H."/>
            <person name="Ramirez L."/>
            <person name="Alfaro M."/>
            <person name="Sun H."/>
            <person name="Tritt A."/>
            <person name="Yoshinaga Y."/>
            <person name="Zwiers L.-H.L."/>
            <person name="Turgeon B.G."/>
            <person name="Goodwin S.B."/>
            <person name="Spatafora J.W."/>
            <person name="Crous P.W."/>
            <person name="Grigoriev I.V."/>
        </authorList>
    </citation>
    <scope>NUCLEOTIDE SEQUENCE [LARGE SCALE GENOMIC DNA]</scope>
    <source>
        <strain evidence="1 2">CBS 611.86</strain>
    </source>
</reference>
<organism evidence="1 2">
    <name type="scientific">Massariosphaeria phaeospora</name>
    <dbReference type="NCBI Taxonomy" id="100035"/>
    <lineage>
        <taxon>Eukaryota</taxon>
        <taxon>Fungi</taxon>
        <taxon>Dikarya</taxon>
        <taxon>Ascomycota</taxon>
        <taxon>Pezizomycotina</taxon>
        <taxon>Dothideomycetes</taxon>
        <taxon>Pleosporomycetidae</taxon>
        <taxon>Pleosporales</taxon>
        <taxon>Pleosporales incertae sedis</taxon>
        <taxon>Massariosphaeria</taxon>
    </lineage>
</organism>
<dbReference type="AlphaFoldDB" id="A0A7C8MAM2"/>
<evidence type="ECO:0000313" key="2">
    <source>
        <dbReference type="Proteomes" id="UP000481861"/>
    </source>
</evidence>
<proteinExistence type="predicted"/>
<gene>
    <name evidence="1" type="ORF">BDV95DRAFT_607722</name>
</gene>